<evidence type="ECO:0000256" key="1">
    <source>
        <dbReference type="SAM" id="MobiDB-lite"/>
    </source>
</evidence>
<dbReference type="EMBL" id="JAUKUA010000004">
    <property type="protein sequence ID" value="KAK0715269.1"/>
    <property type="molecule type" value="Genomic_DNA"/>
</dbReference>
<protein>
    <recommendedName>
        <fullName evidence="2">DUF7730 domain-containing protein</fullName>
    </recommendedName>
</protein>
<dbReference type="Proteomes" id="UP001172102">
    <property type="component" value="Unassembled WGS sequence"/>
</dbReference>
<dbReference type="Pfam" id="PF24864">
    <property type="entry name" value="DUF7730"/>
    <property type="match status" value="1"/>
</dbReference>
<sequence>MSNDLPFIDWRTPSTGPMEYTFPPPDRDVFIATADPQSDSLFFSLPPEIRRAIYAEFWRVSGLRQHIVSVNDRDPVLPREPAIPHDSEPHPQDSDMYFRGYIPPRIWAHVPCRTGPGEHDERYAKFNAATHHREKREWASRLRSEWCGHWACEESRAAQLLASGFPRLSHRPDLTFLPVLLTSKRMYLECLPSLYSSLTFIFTDLTIAFDFLIRYTPTLPLRSLELHIRATPLLTELYYPTPSASGPAPTVSAGPLSASHNPWARVCDLLATQPALHSLRIWFDTRDLRPWAARVSETRLFAGLFAVRVVSQMSLFSNASSVLGGRARFLLELPELPESGESEGTAAVRRGLGPEHFLEGDEVLARAPFTVVRGARPDNWQVYHFWRQ</sequence>
<feature type="region of interest" description="Disordered" evidence="1">
    <location>
        <begin position="75"/>
        <end position="94"/>
    </location>
</feature>
<dbReference type="InterPro" id="IPR056632">
    <property type="entry name" value="DUF7730"/>
</dbReference>
<accession>A0AA40AG81</accession>
<keyword evidence="4" id="KW-1185">Reference proteome</keyword>
<feature type="compositionally biased region" description="Basic and acidic residues" evidence="1">
    <location>
        <begin position="75"/>
        <end position="93"/>
    </location>
</feature>
<proteinExistence type="predicted"/>
<evidence type="ECO:0000313" key="3">
    <source>
        <dbReference type="EMBL" id="KAK0715269.1"/>
    </source>
</evidence>
<feature type="domain" description="DUF7730" evidence="2">
    <location>
        <begin position="144"/>
        <end position="308"/>
    </location>
</feature>
<dbReference type="AlphaFoldDB" id="A0AA40AG81"/>
<gene>
    <name evidence="3" type="ORF">B0H67DRAFT_645041</name>
</gene>
<name>A0AA40AG81_9PEZI</name>
<dbReference type="PANTHER" id="PTHR38790">
    <property type="entry name" value="2EXR DOMAIN-CONTAINING PROTEIN-RELATED"/>
    <property type="match status" value="1"/>
</dbReference>
<evidence type="ECO:0000313" key="4">
    <source>
        <dbReference type="Proteomes" id="UP001172102"/>
    </source>
</evidence>
<evidence type="ECO:0000259" key="2">
    <source>
        <dbReference type="Pfam" id="PF24864"/>
    </source>
</evidence>
<reference evidence="3" key="1">
    <citation type="submission" date="2023-06" db="EMBL/GenBank/DDBJ databases">
        <title>Genome-scale phylogeny and comparative genomics of the fungal order Sordariales.</title>
        <authorList>
            <consortium name="Lawrence Berkeley National Laboratory"/>
            <person name="Hensen N."/>
            <person name="Bonometti L."/>
            <person name="Westerberg I."/>
            <person name="Brannstrom I.O."/>
            <person name="Guillou S."/>
            <person name="Cros-Aarteil S."/>
            <person name="Calhoun S."/>
            <person name="Haridas S."/>
            <person name="Kuo A."/>
            <person name="Mondo S."/>
            <person name="Pangilinan J."/>
            <person name="Riley R."/>
            <person name="Labutti K."/>
            <person name="Andreopoulos B."/>
            <person name="Lipzen A."/>
            <person name="Chen C."/>
            <person name="Yanf M."/>
            <person name="Daum C."/>
            <person name="Ng V."/>
            <person name="Clum A."/>
            <person name="Steindorff A."/>
            <person name="Ohm R."/>
            <person name="Martin F."/>
            <person name="Silar P."/>
            <person name="Natvig D."/>
            <person name="Lalanne C."/>
            <person name="Gautier V."/>
            <person name="Ament-Velasquez S.L."/>
            <person name="Kruys A."/>
            <person name="Hutchinson M.I."/>
            <person name="Powell A.J."/>
            <person name="Barry K."/>
            <person name="Miller A.N."/>
            <person name="Grigoriev I.V."/>
            <person name="Debuchy R."/>
            <person name="Gladieux P."/>
            <person name="Thoren M.H."/>
            <person name="Johannesson H."/>
        </authorList>
    </citation>
    <scope>NUCLEOTIDE SEQUENCE</scope>
    <source>
        <strain evidence="3">SMH4607-1</strain>
    </source>
</reference>
<comment type="caution">
    <text evidence="3">The sequence shown here is derived from an EMBL/GenBank/DDBJ whole genome shotgun (WGS) entry which is preliminary data.</text>
</comment>
<organism evidence="3 4">
    <name type="scientific">Lasiosphaeris hirsuta</name>
    <dbReference type="NCBI Taxonomy" id="260670"/>
    <lineage>
        <taxon>Eukaryota</taxon>
        <taxon>Fungi</taxon>
        <taxon>Dikarya</taxon>
        <taxon>Ascomycota</taxon>
        <taxon>Pezizomycotina</taxon>
        <taxon>Sordariomycetes</taxon>
        <taxon>Sordariomycetidae</taxon>
        <taxon>Sordariales</taxon>
        <taxon>Lasiosphaeriaceae</taxon>
        <taxon>Lasiosphaeris</taxon>
    </lineage>
</organism>